<dbReference type="InterPro" id="IPR022417">
    <property type="entry name" value="Porphobilin_deaminase_N"/>
</dbReference>
<dbReference type="RefSeq" id="XP_002787778.1">
    <property type="nucleotide sequence ID" value="XM_002787732.1"/>
</dbReference>
<keyword evidence="7" id="KW-1185">Reference proteome</keyword>
<comment type="similarity">
    <text evidence="1">Belongs to the HMBS family.</text>
</comment>
<evidence type="ECO:0000256" key="3">
    <source>
        <dbReference type="ARBA" id="ARBA00022679"/>
    </source>
</evidence>
<dbReference type="InterPro" id="IPR000860">
    <property type="entry name" value="HemC"/>
</dbReference>
<dbReference type="PANTHER" id="PTHR11557">
    <property type="entry name" value="PORPHOBILINOGEN DEAMINASE"/>
    <property type="match status" value="1"/>
</dbReference>
<evidence type="ECO:0000259" key="5">
    <source>
        <dbReference type="Pfam" id="PF01379"/>
    </source>
</evidence>
<sequence length="553" mass="61086">MSSDSNATLRIGSRRSDLARLQTLMVADRLEEMGYEVECEYQEAPGDTNLKDPLWKMPETGVFTTFLRQKLLEGSVDLVVHSWKDLPLAEEAGTTVAATLPRADPRDLIIIRKDAEAEIRAMNGKLIVLSSSPRRQWNLPAFLQRAVPGVETVEFRDVRGNIQTRMRKLMDPARHNASLGPRPHALVLAKAAVDRFAQSHREEFRNSRELVEGYLSKCHCMVLPLSANPTAAAQGALGVEVSTASEKEHVRKIVSKLNDEQTFQAAWREKEVLGAYGGGCHQRIGCTVLPRWYGKVEHLRGRTDGGVDLLRSEIIPTNAIDDSLRVDPGEHPLKVGGAGGLSLFTREEDTTAGERLLEALRSAGDGVGLWIAKSTALPNAPADLVEDINAMNIPVWVAGIPSWQHLAQRGLWCVGCTDGLGEIEDPDLKKSIAPSLRKWIKLTHTKAAEEQGDGHFNTAPDCEVEQLGTYTLVSKYEPRSCPEQLKSATYIFWGSGSAFTEARRLLPDLLDKVLVHGTGPGHTLETLLAAGVPRERIVVCLNYDEFERRIHRD</sequence>
<feature type="domain" description="Porphobilinogen deaminase N-terminal" evidence="5">
    <location>
        <begin position="9"/>
        <end position="246"/>
    </location>
</feature>
<protein>
    <recommendedName>
        <fullName evidence="2">hydroxymethylbilane synthase</fullName>
        <ecNumber evidence="2">2.5.1.61</ecNumber>
    </recommendedName>
</protein>
<dbReference type="GO" id="GO:0004418">
    <property type="term" value="F:hydroxymethylbilane synthase activity"/>
    <property type="evidence" value="ECO:0007669"/>
    <property type="project" value="UniProtKB-EC"/>
</dbReference>
<evidence type="ECO:0000256" key="1">
    <source>
        <dbReference type="ARBA" id="ARBA00005638"/>
    </source>
</evidence>
<dbReference type="Gene3D" id="3.40.190.10">
    <property type="entry name" value="Periplasmic binding protein-like II"/>
    <property type="match status" value="2"/>
</dbReference>
<evidence type="ECO:0000313" key="7">
    <source>
        <dbReference type="Proteomes" id="UP000007800"/>
    </source>
</evidence>
<dbReference type="GeneID" id="9057413"/>
<dbReference type="PANTHER" id="PTHR11557:SF0">
    <property type="entry name" value="PORPHOBILINOGEN DEAMINASE"/>
    <property type="match status" value="1"/>
</dbReference>
<dbReference type="SUPFAM" id="SSF53850">
    <property type="entry name" value="Periplasmic binding protein-like II"/>
    <property type="match status" value="1"/>
</dbReference>
<evidence type="ECO:0000313" key="6">
    <source>
        <dbReference type="EMBL" id="EER19574.1"/>
    </source>
</evidence>
<reference evidence="6 7" key="1">
    <citation type="submission" date="2008-07" db="EMBL/GenBank/DDBJ databases">
        <authorList>
            <person name="El-Sayed N."/>
            <person name="Caler E."/>
            <person name="Inman J."/>
            <person name="Amedeo P."/>
            <person name="Hass B."/>
            <person name="Wortman J."/>
        </authorList>
    </citation>
    <scope>NUCLEOTIDE SEQUENCE [LARGE SCALE GENOMIC DNA]</scope>
    <source>
        <strain evidence="7">ATCC 50983 / TXsc</strain>
    </source>
</reference>
<dbReference type="AlphaFoldDB" id="C5K7N9"/>
<dbReference type="Pfam" id="PF01379">
    <property type="entry name" value="Porphobil_deam"/>
    <property type="match status" value="1"/>
</dbReference>
<dbReference type="EC" id="2.5.1.61" evidence="2"/>
<dbReference type="PRINTS" id="PR00151">
    <property type="entry name" value="PORPHBDMNASE"/>
</dbReference>
<accession>C5K7N9</accession>
<gene>
    <name evidence="6" type="ORF">Pmar_PMAR012556</name>
</gene>
<dbReference type="InParanoid" id="C5K7N9"/>
<dbReference type="GO" id="GO:0006783">
    <property type="term" value="P:heme biosynthetic process"/>
    <property type="evidence" value="ECO:0007669"/>
    <property type="project" value="TreeGrafter"/>
</dbReference>
<dbReference type="OrthoDB" id="564646at2759"/>
<dbReference type="EMBL" id="GG671079">
    <property type="protein sequence ID" value="EER19574.1"/>
    <property type="molecule type" value="Genomic_DNA"/>
</dbReference>
<proteinExistence type="inferred from homology"/>
<keyword evidence="3" id="KW-0808">Transferase</keyword>
<keyword evidence="4" id="KW-0627">Porphyrin biosynthesis</keyword>
<evidence type="ECO:0000256" key="2">
    <source>
        <dbReference type="ARBA" id="ARBA00012655"/>
    </source>
</evidence>
<evidence type="ECO:0000256" key="4">
    <source>
        <dbReference type="ARBA" id="ARBA00023244"/>
    </source>
</evidence>
<name>C5K7N9_PERM5</name>
<organism evidence="7">
    <name type="scientific">Perkinsus marinus (strain ATCC 50983 / TXsc)</name>
    <dbReference type="NCBI Taxonomy" id="423536"/>
    <lineage>
        <taxon>Eukaryota</taxon>
        <taxon>Sar</taxon>
        <taxon>Alveolata</taxon>
        <taxon>Perkinsozoa</taxon>
        <taxon>Perkinsea</taxon>
        <taxon>Perkinsida</taxon>
        <taxon>Perkinsidae</taxon>
        <taxon>Perkinsus</taxon>
    </lineage>
</organism>
<dbReference type="Proteomes" id="UP000007800">
    <property type="component" value="Unassembled WGS sequence"/>
</dbReference>
<dbReference type="GO" id="GO:0005737">
    <property type="term" value="C:cytoplasm"/>
    <property type="evidence" value="ECO:0007669"/>
    <property type="project" value="TreeGrafter"/>
</dbReference>